<dbReference type="Pfam" id="PF09409">
    <property type="entry name" value="PUB"/>
    <property type="match status" value="1"/>
</dbReference>
<proteinExistence type="predicted"/>
<dbReference type="PANTHER" id="PTHR23153">
    <property type="entry name" value="UBX-RELATED"/>
    <property type="match status" value="1"/>
</dbReference>
<evidence type="ECO:0000313" key="2">
    <source>
        <dbReference type="EMBL" id="GFH14030.1"/>
    </source>
</evidence>
<keyword evidence="3" id="KW-1185">Reference proteome</keyword>
<dbReference type="PANTHER" id="PTHR23153:SF38">
    <property type="entry name" value="UBX DOMAIN-CONTAINING PROTEIN 6"/>
    <property type="match status" value="1"/>
</dbReference>
<organism evidence="2 3">
    <name type="scientific">Haematococcus lacustris</name>
    <name type="common">Green alga</name>
    <name type="synonym">Haematococcus pluvialis</name>
    <dbReference type="NCBI Taxonomy" id="44745"/>
    <lineage>
        <taxon>Eukaryota</taxon>
        <taxon>Viridiplantae</taxon>
        <taxon>Chlorophyta</taxon>
        <taxon>core chlorophytes</taxon>
        <taxon>Chlorophyceae</taxon>
        <taxon>CS clade</taxon>
        <taxon>Chlamydomonadales</taxon>
        <taxon>Haematococcaceae</taxon>
        <taxon>Haematococcus</taxon>
    </lineage>
</organism>
<dbReference type="CDD" id="cd09212">
    <property type="entry name" value="PUB"/>
    <property type="match status" value="1"/>
</dbReference>
<dbReference type="InterPro" id="IPR036339">
    <property type="entry name" value="PUB-like_dom_sf"/>
</dbReference>
<comment type="caution">
    <text evidence="2">The sequence shown here is derived from an EMBL/GenBank/DDBJ whole genome shotgun (WGS) entry which is preliminary data.</text>
</comment>
<dbReference type="InterPro" id="IPR018997">
    <property type="entry name" value="PUB_domain"/>
</dbReference>
<dbReference type="GO" id="GO:0005737">
    <property type="term" value="C:cytoplasm"/>
    <property type="evidence" value="ECO:0007669"/>
    <property type="project" value="TreeGrafter"/>
</dbReference>
<gene>
    <name evidence="2" type="ORF">HaLaN_10003</name>
</gene>
<feature type="domain" description="PUB" evidence="1">
    <location>
        <begin position="50"/>
        <end position="106"/>
    </location>
</feature>
<sequence>MANLAAAAERILASAPVITPADPVVVEGKKRFSLALESELLDYKHNHPVHIENCAALLIKIFGNVLDHPDEAKYRQIKASGNTFKTQVANVKGGEHLMTLAGWKVQVCPCP</sequence>
<dbReference type="SUPFAM" id="SSF143503">
    <property type="entry name" value="PUG domain-like"/>
    <property type="match status" value="1"/>
</dbReference>
<evidence type="ECO:0000313" key="3">
    <source>
        <dbReference type="Proteomes" id="UP000485058"/>
    </source>
</evidence>
<evidence type="ECO:0000259" key="1">
    <source>
        <dbReference type="Pfam" id="PF09409"/>
    </source>
</evidence>
<dbReference type="Proteomes" id="UP000485058">
    <property type="component" value="Unassembled WGS sequence"/>
</dbReference>
<reference evidence="2 3" key="1">
    <citation type="submission" date="2020-02" db="EMBL/GenBank/DDBJ databases">
        <title>Draft genome sequence of Haematococcus lacustris strain NIES-144.</title>
        <authorList>
            <person name="Morimoto D."/>
            <person name="Nakagawa S."/>
            <person name="Yoshida T."/>
            <person name="Sawayama S."/>
        </authorList>
    </citation>
    <scope>NUCLEOTIDE SEQUENCE [LARGE SCALE GENOMIC DNA]</scope>
    <source>
        <strain evidence="2 3">NIES-144</strain>
    </source>
</reference>
<dbReference type="Gene3D" id="1.20.58.2190">
    <property type="match status" value="1"/>
</dbReference>
<dbReference type="EMBL" id="BLLF01000678">
    <property type="protein sequence ID" value="GFH14030.1"/>
    <property type="molecule type" value="Genomic_DNA"/>
</dbReference>
<name>A0A699YWD4_HAELA</name>
<protein>
    <submittedName>
        <fullName evidence="2">PUB domain-containing protein</fullName>
    </submittedName>
</protein>
<dbReference type="AlphaFoldDB" id="A0A699YWD4"/>
<accession>A0A699YWD4</accession>